<dbReference type="Proteomes" id="UP001108240">
    <property type="component" value="Unplaced"/>
</dbReference>
<name>A0A8C0YL45_CYPCA</name>
<evidence type="ECO:0000313" key="2">
    <source>
        <dbReference type="Proteomes" id="UP001108240"/>
    </source>
</evidence>
<proteinExistence type="predicted"/>
<dbReference type="Ensembl" id="ENSCCRT00000012434.2">
    <property type="protein sequence ID" value="ENSCCRP00000011371.1"/>
    <property type="gene ID" value="ENSCCRG00000006594.2"/>
</dbReference>
<accession>A0A8C0YL45</accession>
<evidence type="ECO:0000313" key="1">
    <source>
        <dbReference type="Ensembl" id="ENSCCRP00000011371.1"/>
    </source>
</evidence>
<reference evidence="1" key="2">
    <citation type="submission" date="2025-09" db="UniProtKB">
        <authorList>
            <consortium name="Ensembl"/>
        </authorList>
    </citation>
    <scope>IDENTIFICATION</scope>
</reference>
<keyword evidence="2" id="KW-1185">Reference proteome</keyword>
<protein>
    <submittedName>
        <fullName evidence="1">Uncharacterized protein</fullName>
    </submittedName>
</protein>
<reference evidence="1" key="1">
    <citation type="submission" date="2025-08" db="UniProtKB">
        <authorList>
            <consortium name="Ensembl"/>
        </authorList>
    </citation>
    <scope>IDENTIFICATION</scope>
</reference>
<sequence>DAAGGRKIIFGQGTTLIVQSSKSL</sequence>
<organism evidence="1 2">
    <name type="scientific">Cyprinus carpio carpio</name>
    <dbReference type="NCBI Taxonomy" id="630221"/>
    <lineage>
        <taxon>Eukaryota</taxon>
        <taxon>Metazoa</taxon>
        <taxon>Chordata</taxon>
        <taxon>Craniata</taxon>
        <taxon>Vertebrata</taxon>
        <taxon>Euteleostomi</taxon>
        <taxon>Actinopterygii</taxon>
        <taxon>Neopterygii</taxon>
        <taxon>Teleostei</taxon>
        <taxon>Ostariophysi</taxon>
        <taxon>Cypriniformes</taxon>
        <taxon>Cyprinidae</taxon>
        <taxon>Cyprininae</taxon>
        <taxon>Cyprinus</taxon>
    </lineage>
</organism>
<dbReference type="AlphaFoldDB" id="A0A8C0YL45"/>